<dbReference type="AlphaFoldDB" id="W9RTX9"/>
<evidence type="ECO:0000313" key="2">
    <source>
        <dbReference type="Proteomes" id="UP000030645"/>
    </source>
</evidence>
<sequence>MSWAVPVIDRAGPAHHYVKMGLGRPTDPAHCCISTNTMTFSSNNTSSSQPTAFAHVRPNRNGGYTIERAYIDITQ</sequence>
<gene>
    <name evidence="1" type="ORF">L484_019791</name>
</gene>
<reference evidence="2" key="1">
    <citation type="submission" date="2013-01" db="EMBL/GenBank/DDBJ databases">
        <title>Draft Genome Sequence of a Mulberry Tree, Morus notabilis C.K. Schneid.</title>
        <authorList>
            <person name="He N."/>
            <person name="Zhao S."/>
        </authorList>
    </citation>
    <scope>NUCLEOTIDE SEQUENCE</scope>
</reference>
<dbReference type="EMBL" id="KE345620">
    <property type="protein sequence ID" value="EXC09694.1"/>
    <property type="molecule type" value="Genomic_DNA"/>
</dbReference>
<protein>
    <submittedName>
        <fullName evidence="1">Uncharacterized protein</fullName>
    </submittedName>
</protein>
<organism evidence="1 2">
    <name type="scientific">Morus notabilis</name>
    <dbReference type="NCBI Taxonomy" id="981085"/>
    <lineage>
        <taxon>Eukaryota</taxon>
        <taxon>Viridiplantae</taxon>
        <taxon>Streptophyta</taxon>
        <taxon>Embryophyta</taxon>
        <taxon>Tracheophyta</taxon>
        <taxon>Spermatophyta</taxon>
        <taxon>Magnoliopsida</taxon>
        <taxon>eudicotyledons</taxon>
        <taxon>Gunneridae</taxon>
        <taxon>Pentapetalae</taxon>
        <taxon>rosids</taxon>
        <taxon>fabids</taxon>
        <taxon>Rosales</taxon>
        <taxon>Moraceae</taxon>
        <taxon>Moreae</taxon>
        <taxon>Morus</taxon>
    </lineage>
</organism>
<evidence type="ECO:0000313" key="1">
    <source>
        <dbReference type="EMBL" id="EXC09694.1"/>
    </source>
</evidence>
<keyword evidence="2" id="KW-1185">Reference proteome</keyword>
<accession>W9RTX9</accession>
<dbReference type="Proteomes" id="UP000030645">
    <property type="component" value="Unassembled WGS sequence"/>
</dbReference>
<proteinExistence type="predicted"/>
<name>W9RTX9_9ROSA</name>